<evidence type="ECO:0000313" key="2">
    <source>
        <dbReference type="EMBL" id="GEA26572.1"/>
    </source>
</evidence>
<organism evidence="2 3">
    <name type="scientific">Microcystis aeruginosa NIES-4325</name>
    <dbReference type="NCBI Taxonomy" id="2569534"/>
    <lineage>
        <taxon>Bacteria</taxon>
        <taxon>Bacillati</taxon>
        <taxon>Cyanobacteriota</taxon>
        <taxon>Cyanophyceae</taxon>
        <taxon>Oscillatoriophycideae</taxon>
        <taxon>Chroococcales</taxon>
        <taxon>Microcystaceae</taxon>
        <taxon>Microcystis</taxon>
    </lineage>
</organism>
<name>A0A5J4F5K8_MICAE</name>
<gene>
    <name evidence="2" type="ORF">MiAbW_01125</name>
</gene>
<sequence length="137" mass="14632">MIKAKIFSLGLLLTMQSASFASPVNTLTGSVAIINKVAPINGIWTIGSPCVALGGFGDIESGGTVVLRNDQDKIIAVGNLSNGVLGVKSSYWVCVFNFSLANVPESPFYTLSLGNRNPFAISIERLKEINWMLKLVI</sequence>
<comment type="caution">
    <text evidence="2">The sequence shown here is derived from an EMBL/GenBank/DDBJ whole genome shotgun (WGS) entry which is preliminary data.</text>
</comment>
<proteinExistence type="predicted"/>
<dbReference type="EMBL" id="BJKP01000007">
    <property type="protein sequence ID" value="GEA26572.1"/>
    <property type="molecule type" value="Genomic_DNA"/>
</dbReference>
<evidence type="ECO:0000313" key="3">
    <source>
        <dbReference type="Proteomes" id="UP000376575"/>
    </source>
</evidence>
<evidence type="ECO:0000256" key="1">
    <source>
        <dbReference type="SAM" id="SignalP"/>
    </source>
</evidence>
<dbReference type="RefSeq" id="WP_238707201.1">
    <property type="nucleotide sequence ID" value="NZ_BJKP01000007.1"/>
</dbReference>
<protein>
    <submittedName>
        <fullName evidence="2">Uncharacterized protein</fullName>
    </submittedName>
</protein>
<dbReference type="Proteomes" id="UP000376575">
    <property type="component" value="Unassembled WGS sequence"/>
</dbReference>
<feature type="signal peptide" evidence="1">
    <location>
        <begin position="1"/>
        <end position="21"/>
    </location>
</feature>
<accession>A0A5J4F5K8</accession>
<dbReference type="AlphaFoldDB" id="A0A5J4F5K8"/>
<feature type="chain" id="PRO_5023931756" evidence="1">
    <location>
        <begin position="22"/>
        <end position="137"/>
    </location>
</feature>
<reference evidence="2 3" key="1">
    <citation type="journal article" date="2019" name="FEMS Microbiol. Lett.">
        <title>A novel salt-tolerant genotype illuminates the sucrose gene evolution in freshwater bloom-forming cyanobacterium Microcystis aeruginosa.</title>
        <authorList>
            <person name="Tanabe Y."/>
            <person name="Yamaguchi H."/>
            <person name="Sano T."/>
            <person name="Kawachi M."/>
        </authorList>
    </citation>
    <scope>NUCLEOTIDE SEQUENCE [LARGE SCALE GENOMIC DNA]</scope>
    <source>
        <strain evidence="2 3">NIES-4325</strain>
    </source>
</reference>
<keyword evidence="1" id="KW-0732">Signal</keyword>